<protein>
    <submittedName>
        <fullName evidence="1">Uncharacterized protein</fullName>
    </submittedName>
</protein>
<organism evidence="1">
    <name type="scientific">Eucalyptus grandis</name>
    <name type="common">Flooded gum</name>
    <dbReference type="NCBI Taxonomy" id="71139"/>
    <lineage>
        <taxon>Eukaryota</taxon>
        <taxon>Viridiplantae</taxon>
        <taxon>Streptophyta</taxon>
        <taxon>Embryophyta</taxon>
        <taxon>Tracheophyta</taxon>
        <taxon>Spermatophyta</taxon>
        <taxon>Magnoliopsida</taxon>
        <taxon>eudicotyledons</taxon>
        <taxon>Gunneridae</taxon>
        <taxon>Pentapetalae</taxon>
        <taxon>rosids</taxon>
        <taxon>malvids</taxon>
        <taxon>Myrtales</taxon>
        <taxon>Myrtaceae</taxon>
        <taxon>Myrtoideae</taxon>
        <taxon>Eucalypteae</taxon>
        <taxon>Eucalyptus</taxon>
    </lineage>
</organism>
<name>A0A059DJQ0_EUCGR</name>
<dbReference type="InParanoid" id="A0A059DJQ0"/>
<dbReference type="AlphaFoldDB" id="A0A059DJQ0"/>
<dbReference type="EMBL" id="KK198753">
    <property type="protein sequence ID" value="KCW90635.1"/>
    <property type="molecule type" value="Genomic_DNA"/>
</dbReference>
<dbReference type="Gramene" id="KCW90635">
    <property type="protein sequence ID" value="KCW90635"/>
    <property type="gene ID" value="EUGRSUZ_A02738"/>
</dbReference>
<gene>
    <name evidence="1" type="ORF">EUGRSUZ_A02738</name>
</gene>
<reference evidence="1" key="1">
    <citation type="submission" date="2013-07" db="EMBL/GenBank/DDBJ databases">
        <title>The genome of Eucalyptus grandis.</title>
        <authorList>
            <person name="Schmutz J."/>
            <person name="Hayes R."/>
            <person name="Myburg A."/>
            <person name="Tuskan G."/>
            <person name="Grattapaglia D."/>
            <person name="Rokhsar D.S."/>
        </authorList>
    </citation>
    <scope>NUCLEOTIDE SEQUENCE</scope>
    <source>
        <tissue evidence="1">Leaf extractions</tissue>
    </source>
</reference>
<sequence>MEYGRDETRLNKTHHTERQTEIKFINVERSFIFFQLRANLFLPFRDCMLLSDGHSISEHHNPDHATLFVAQLTITMP</sequence>
<evidence type="ECO:0000313" key="1">
    <source>
        <dbReference type="EMBL" id="KCW90635.1"/>
    </source>
</evidence>
<proteinExistence type="predicted"/>
<accession>A0A059DJQ0</accession>